<dbReference type="PANTHER" id="PTHR34109">
    <property type="entry name" value="BNAUNNG04460D PROTEIN-RELATED"/>
    <property type="match status" value="1"/>
</dbReference>
<dbReference type="InterPro" id="IPR029068">
    <property type="entry name" value="Glyas_Bleomycin-R_OHBP_Dase"/>
</dbReference>
<name>A0A544YMU2_9ACTN</name>
<organism evidence="2 3">
    <name type="scientific">Microbispora hainanensis</name>
    <dbReference type="NCBI Taxonomy" id="568844"/>
    <lineage>
        <taxon>Bacteria</taxon>
        <taxon>Bacillati</taxon>
        <taxon>Actinomycetota</taxon>
        <taxon>Actinomycetes</taxon>
        <taxon>Streptosporangiales</taxon>
        <taxon>Streptosporangiaceae</taxon>
        <taxon>Microbispora</taxon>
    </lineage>
</organism>
<comment type="caution">
    <text evidence="2">The sequence shown here is derived from an EMBL/GenBank/DDBJ whole genome shotgun (WGS) entry which is preliminary data.</text>
</comment>
<dbReference type="InterPro" id="IPR037523">
    <property type="entry name" value="VOC_core"/>
</dbReference>
<dbReference type="SUPFAM" id="SSF54593">
    <property type="entry name" value="Glyoxalase/Bleomycin resistance protein/Dihydroxybiphenyl dioxygenase"/>
    <property type="match status" value="1"/>
</dbReference>
<dbReference type="Pfam" id="PF00903">
    <property type="entry name" value="Glyoxalase"/>
    <property type="match status" value="1"/>
</dbReference>
<evidence type="ECO:0000313" key="2">
    <source>
        <dbReference type="EMBL" id="TQS18095.1"/>
    </source>
</evidence>
<evidence type="ECO:0000313" key="3">
    <source>
        <dbReference type="Proteomes" id="UP000316541"/>
    </source>
</evidence>
<accession>A0A544YMU2</accession>
<reference evidence="2 3" key="1">
    <citation type="submission" date="2019-07" db="EMBL/GenBank/DDBJ databases">
        <title>Microbispora hainanensis DSM 45428.</title>
        <authorList>
            <person name="Thawai C."/>
        </authorList>
    </citation>
    <scope>NUCLEOTIDE SEQUENCE [LARGE SCALE GENOMIC DNA]</scope>
    <source>
        <strain evidence="2 3">DSM 45428</strain>
    </source>
</reference>
<dbReference type="InterPro" id="IPR004360">
    <property type="entry name" value="Glyas_Fos-R_dOase_dom"/>
</dbReference>
<feature type="domain" description="VOC" evidence="1">
    <location>
        <begin position="1"/>
        <end position="125"/>
    </location>
</feature>
<evidence type="ECO:0000259" key="1">
    <source>
        <dbReference type="PROSITE" id="PS51819"/>
    </source>
</evidence>
<dbReference type="PROSITE" id="PS51819">
    <property type="entry name" value="VOC"/>
    <property type="match status" value="1"/>
</dbReference>
<gene>
    <name evidence="2" type="ORF">FLX08_25955</name>
</gene>
<dbReference type="Gene3D" id="3.30.720.110">
    <property type="match status" value="1"/>
</dbReference>
<dbReference type="EMBL" id="VIRM01000036">
    <property type="protein sequence ID" value="TQS18095.1"/>
    <property type="molecule type" value="Genomic_DNA"/>
</dbReference>
<proteinExistence type="predicted"/>
<sequence length="148" mass="15739">MTHIAIHLVVSDPDKAAAWYAEALGARETGRLTLPGGRTLTVDLVLGDTRLAVAGEMPERGMCSPAALGGTSAALHLQVADVDAAWERALKEGATVFEPLHDAFWGERTGQLLDPYGHRWALNQHIRDVSQEEIAAAAAKLFTGSVTA</sequence>
<dbReference type="RefSeq" id="WP_142622290.1">
    <property type="nucleotide sequence ID" value="NZ_VIRM01000036.1"/>
</dbReference>
<dbReference type="AlphaFoldDB" id="A0A544YMU2"/>
<dbReference type="Proteomes" id="UP000316541">
    <property type="component" value="Unassembled WGS sequence"/>
</dbReference>
<dbReference type="CDD" id="cd07246">
    <property type="entry name" value="VOC_like"/>
    <property type="match status" value="1"/>
</dbReference>
<dbReference type="Gene3D" id="3.30.720.120">
    <property type="match status" value="1"/>
</dbReference>
<dbReference type="PANTHER" id="PTHR34109:SF1">
    <property type="entry name" value="VOC DOMAIN-CONTAINING PROTEIN"/>
    <property type="match status" value="1"/>
</dbReference>
<protein>
    <submittedName>
        <fullName evidence="2">VOC family protein</fullName>
    </submittedName>
</protein>